<evidence type="ECO:0000256" key="4">
    <source>
        <dbReference type="ARBA" id="ARBA00023136"/>
    </source>
</evidence>
<accession>A0A2S9JNJ2</accession>
<feature type="transmembrane region" description="Helical" evidence="5">
    <location>
        <begin position="116"/>
        <end position="136"/>
    </location>
</feature>
<gene>
    <name evidence="7" type="ORF">C5749_14825</name>
</gene>
<evidence type="ECO:0000256" key="5">
    <source>
        <dbReference type="SAM" id="Phobius"/>
    </source>
</evidence>
<keyword evidence="8" id="KW-1185">Reference proteome</keyword>
<keyword evidence="3 5" id="KW-1133">Transmembrane helix</keyword>
<proteinExistence type="predicted"/>
<dbReference type="Proteomes" id="UP000238642">
    <property type="component" value="Unassembled WGS sequence"/>
</dbReference>
<dbReference type="GO" id="GO:0030416">
    <property type="term" value="P:methylamine metabolic process"/>
    <property type="evidence" value="ECO:0007669"/>
    <property type="project" value="InterPro"/>
</dbReference>
<keyword evidence="2 5" id="KW-0812">Transmembrane</keyword>
<dbReference type="InterPro" id="IPR009908">
    <property type="entry name" value="Methylamine_util_MauE"/>
</dbReference>
<dbReference type="EMBL" id="PVBS01000002">
    <property type="protein sequence ID" value="PRD54704.1"/>
    <property type="molecule type" value="Genomic_DNA"/>
</dbReference>
<evidence type="ECO:0000256" key="2">
    <source>
        <dbReference type="ARBA" id="ARBA00022692"/>
    </source>
</evidence>
<reference evidence="7 8" key="1">
    <citation type="submission" date="2018-02" db="EMBL/GenBank/DDBJ databases">
        <title>The draft genome of Sphingobacterium gobiense H7.</title>
        <authorList>
            <person name="Li L."/>
            <person name="Liu L."/>
            <person name="Zhang X."/>
            <person name="Wang T."/>
            <person name="Liang L."/>
        </authorList>
    </citation>
    <scope>NUCLEOTIDE SEQUENCE [LARGE SCALE GENOMIC DNA]</scope>
    <source>
        <strain evidence="7 8">ACCC 05757</strain>
    </source>
</reference>
<dbReference type="AlphaFoldDB" id="A0A2S9JNJ2"/>
<name>A0A2S9JNJ2_9SPHI</name>
<evidence type="ECO:0000259" key="6">
    <source>
        <dbReference type="Pfam" id="PF07291"/>
    </source>
</evidence>
<protein>
    <recommendedName>
        <fullName evidence="6">Methylamine utilisation protein MauE domain-containing protein</fullName>
    </recommendedName>
</protein>
<comment type="subcellular location">
    <subcellularLocation>
        <location evidence="1">Membrane</location>
        <topology evidence="1">Multi-pass membrane protein</topology>
    </subcellularLocation>
</comment>
<sequence length="161" mass="18404">MKTTMKNIREIIVNISRILLISLWAYTAAMKLGNMERNLDSMHKQFFPTYIGDILAYLIPVMALVTVAFLLYRTTTGLWFSIALLASFSVFIIIAFADIFPGQTCACAGIFPRLGYVFHLGFNIIMLGIALGLILYNKQTRGEAENRYQSRPYKLFYKQHD</sequence>
<dbReference type="Pfam" id="PF07291">
    <property type="entry name" value="MauE"/>
    <property type="match status" value="1"/>
</dbReference>
<evidence type="ECO:0000313" key="7">
    <source>
        <dbReference type="EMBL" id="PRD54704.1"/>
    </source>
</evidence>
<comment type="caution">
    <text evidence="7">The sequence shown here is derived from an EMBL/GenBank/DDBJ whole genome shotgun (WGS) entry which is preliminary data.</text>
</comment>
<feature type="transmembrane region" description="Helical" evidence="5">
    <location>
        <begin position="12"/>
        <end position="30"/>
    </location>
</feature>
<dbReference type="GO" id="GO:0016020">
    <property type="term" value="C:membrane"/>
    <property type="evidence" value="ECO:0007669"/>
    <property type="project" value="UniProtKB-SubCell"/>
</dbReference>
<evidence type="ECO:0000256" key="3">
    <source>
        <dbReference type="ARBA" id="ARBA00022989"/>
    </source>
</evidence>
<organism evidence="7 8">
    <name type="scientific">Sphingobacterium gobiense</name>
    <dbReference type="NCBI Taxonomy" id="1382456"/>
    <lineage>
        <taxon>Bacteria</taxon>
        <taxon>Pseudomonadati</taxon>
        <taxon>Bacteroidota</taxon>
        <taxon>Sphingobacteriia</taxon>
        <taxon>Sphingobacteriales</taxon>
        <taxon>Sphingobacteriaceae</taxon>
        <taxon>Sphingobacterium</taxon>
    </lineage>
</organism>
<evidence type="ECO:0000256" key="1">
    <source>
        <dbReference type="ARBA" id="ARBA00004141"/>
    </source>
</evidence>
<feature type="transmembrane region" description="Helical" evidence="5">
    <location>
        <begin position="50"/>
        <end position="71"/>
    </location>
</feature>
<keyword evidence="4 5" id="KW-0472">Membrane</keyword>
<feature type="transmembrane region" description="Helical" evidence="5">
    <location>
        <begin position="78"/>
        <end position="96"/>
    </location>
</feature>
<feature type="domain" description="Methylamine utilisation protein MauE" evidence="6">
    <location>
        <begin position="10"/>
        <end position="135"/>
    </location>
</feature>
<evidence type="ECO:0000313" key="8">
    <source>
        <dbReference type="Proteomes" id="UP000238642"/>
    </source>
</evidence>